<dbReference type="RefSeq" id="WP_340272366.1">
    <property type="nucleotide sequence ID" value="NZ_JBAKIA010000001.1"/>
</dbReference>
<organism evidence="3 4">
    <name type="scientific">Roseibium algae</name>
    <dbReference type="NCBI Taxonomy" id="3123038"/>
    <lineage>
        <taxon>Bacteria</taxon>
        <taxon>Pseudomonadati</taxon>
        <taxon>Pseudomonadota</taxon>
        <taxon>Alphaproteobacteria</taxon>
        <taxon>Hyphomicrobiales</taxon>
        <taxon>Stappiaceae</taxon>
        <taxon>Roseibium</taxon>
    </lineage>
</organism>
<feature type="region of interest" description="Disordered" evidence="2">
    <location>
        <begin position="112"/>
        <end position="138"/>
    </location>
</feature>
<feature type="region of interest" description="Disordered" evidence="2">
    <location>
        <begin position="242"/>
        <end position="270"/>
    </location>
</feature>
<reference evidence="3 4" key="1">
    <citation type="submission" date="2024-02" db="EMBL/GenBank/DDBJ databases">
        <title>Roseibium algae sp. nov., isolated from marine alga (Grateloupia sp.), showing potential in myo-inositol conversion.</title>
        <authorList>
            <person name="Wang Y."/>
        </authorList>
    </citation>
    <scope>NUCLEOTIDE SEQUENCE [LARGE SCALE GENOMIC DNA]</scope>
    <source>
        <strain evidence="3 4">H3510</strain>
    </source>
</reference>
<accession>A0ABU8TFF5</accession>
<dbReference type="Proteomes" id="UP001385499">
    <property type="component" value="Unassembled WGS sequence"/>
</dbReference>
<evidence type="ECO:0000313" key="3">
    <source>
        <dbReference type="EMBL" id="MEJ8472874.1"/>
    </source>
</evidence>
<evidence type="ECO:0000256" key="2">
    <source>
        <dbReference type="SAM" id="MobiDB-lite"/>
    </source>
</evidence>
<feature type="region of interest" description="Disordered" evidence="2">
    <location>
        <begin position="324"/>
        <end position="360"/>
    </location>
</feature>
<evidence type="ECO:0000256" key="1">
    <source>
        <dbReference type="SAM" id="Coils"/>
    </source>
</evidence>
<protein>
    <submittedName>
        <fullName evidence="3">Uncharacterized protein</fullName>
    </submittedName>
</protein>
<feature type="compositionally biased region" description="Basic and acidic residues" evidence="2">
    <location>
        <begin position="124"/>
        <end position="138"/>
    </location>
</feature>
<feature type="coiled-coil region" evidence="1">
    <location>
        <begin position="159"/>
        <end position="207"/>
    </location>
</feature>
<keyword evidence="4" id="KW-1185">Reference proteome</keyword>
<proteinExistence type="predicted"/>
<comment type="caution">
    <text evidence="3">The sequence shown here is derived from an EMBL/GenBank/DDBJ whole genome shotgun (WGS) entry which is preliminary data.</text>
</comment>
<dbReference type="EMBL" id="JBAKIA010000001">
    <property type="protein sequence ID" value="MEJ8472874.1"/>
    <property type="molecule type" value="Genomic_DNA"/>
</dbReference>
<evidence type="ECO:0000313" key="4">
    <source>
        <dbReference type="Proteomes" id="UP001385499"/>
    </source>
</evidence>
<sequence>MASMGNGADTRADERAEQAKPHERERQQVDARARAEQGQEMRGEEKDNVNGNMHTARHDASSISSSSESNDKKAKRIAALMLKLHKLDAEIAALEKHIADLVKQRDQLLDEARQEEAQAGDLDELIKAAEQDGMSDDERRRLKAKLGEKANGKTDAELLELARQERDRLNNSADDKRRRAEVLEGEIDAEREKLDDLQAEREGVRQELGLNGVEVQAQDRTLMDTVREARDREAAQVGQYAAEGYGDAESEEVASRSNEARNEGIIPEDTEIEEFMQQLGRFDGIRDDGQRQKMQLAIVQRYPELAEDAAKTDPAVAELVELANAETESPATVAEASPSEEEPTQTASVDGGWSISGGMG</sequence>
<feature type="region of interest" description="Disordered" evidence="2">
    <location>
        <begin position="1"/>
        <end position="73"/>
    </location>
</feature>
<keyword evidence="1" id="KW-0175">Coiled coil</keyword>
<feature type="compositionally biased region" description="Basic and acidic residues" evidence="2">
    <location>
        <begin position="10"/>
        <end position="48"/>
    </location>
</feature>
<name>A0ABU8TFF5_9HYPH</name>
<gene>
    <name evidence="3" type="ORF">V6575_02135</name>
</gene>